<proteinExistence type="predicted"/>
<accession>A0ABQ5YQR8</accession>
<evidence type="ECO:0000313" key="1">
    <source>
        <dbReference type="EMBL" id="GLR26140.1"/>
    </source>
</evidence>
<comment type="caution">
    <text evidence="1">The sequence shown here is derived from an EMBL/GenBank/DDBJ whole genome shotgun (WGS) entry which is preliminary data.</text>
</comment>
<evidence type="ECO:0000313" key="2">
    <source>
        <dbReference type="Proteomes" id="UP001156664"/>
    </source>
</evidence>
<reference evidence="2" key="1">
    <citation type="journal article" date="2019" name="Int. J. Syst. Evol. Microbiol.">
        <title>The Global Catalogue of Microorganisms (GCM) 10K type strain sequencing project: providing services to taxonomists for standard genome sequencing and annotation.</title>
        <authorList>
            <consortium name="The Broad Institute Genomics Platform"/>
            <consortium name="The Broad Institute Genome Sequencing Center for Infectious Disease"/>
            <person name="Wu L."/>
            <person name="Ma J."/>
        </authorList>
    </citation>
    <scope>NUCLEOTIDE SEQUENCE [LARGE SCALE GENOMIC DNA]</scope>
    <source>
        <strain evidence="2">NBRC 105857</strain>
    </source>
</reference>
<gene>
    <name evidence="1" type="ORF">GCM10007875_12280</name>
</gene>
<dbReference type="Proteomes" id="UP001156664">
    <property type="component" value="Unassembled WGS sequence"/>
</dbReference>
<organism evidence="1 2">
    <name type="scientific">Limnobacter litoralis</name>
    <dbReference type="NCBI Taxonomy" id="481366"/>
    <lineage>
        <taxon>Bacteria</taxon>
        <taxon>Pseudomonadati</taxon>
        <taxon>Pseudomonadota</taxon>
        <taxon>Betaproteobacteria</taxon>
        <taxon>Burkholderiales</taxon>
        <taxon>Burkholderiaceae</taxon>
        <taxon>Limnobacter</taxon>
    </lineage>
</organism>
<sequence>MPVASVQSATTIIHLKVGRKFFTIPADAIPTTIKYAENAHYGSFNQLQEINFAVLFAESM</sequence>
<protein>
    <submittedName>
        <fullName evidence="1">Uncharacterized protein</fullName>
    </submittedName>
</protein>
<dbReference type="EMBL" id="BSOJ01000012">
    <property type="protein sequence ID" value="GLR26140.1"/>
    <property type="molecule type" value="Genomic_DNA"/>
</dbReference>
<keyword evidence="2" id="KW-1185">Reference proteome</keyword>
<name>A0ABQ5YQR8_9BURK</name>